<evidence type="ECO:0000313" key="1">
    <source>
        <dbReference type="EMBL" id="KAF7343621.1"/>
    </source>
</evidence>
<sequence length="156" mass="17744">MDFGIWVDTSTDWSIGIIWANTQWSAWKLLPGWDTDRWRNIGWAEGVAVELTVYILEWKGIRDANVLIRSDNTGVIGAFGKGRGKNVEVNSSIRRAQVVLAARNISLCTEYVNTKINLADAISRAEFGREELELHPVFEMPDELKDFIAQYNGRRT</sequence>
<dbReference type="AlphaFoldDB" id="A0A8H6XNC5"/>
<protein>
    <submittedName>
        <fullName evidence="1">Uncharacterized protein</fullName>
    </submittedName>
</protein>
<dbReference type="OrthoDB" id="3255824at2759"/>
<gene>
    <name evidence="1" type="ORF">MSAN_01982700</name>
</gene>
<organism evidence="1 2">
    <name type="scientific">Mycena sanguinolenta</name>
    <dbReference type="NCBI Taxonomy" id="230812"/>
    <lineage>
        <taxon>Eukaryota</taxon>
        <taxon>Fungi</taxon>
        <taxon>Dikarya</taxon>
        <taxon>Basidiomycota</taxon>
        <taxon>Agaricomycotina</taxon>
        <taxon>Agaricomycetes</taxon>
        <taxon>Agaricomycetidae</taxon>
        <taxon>Agaricales</taxon>
        <taxon>Marasmiineae</taxon>
        <taxon>Mycenaceae</taxon>
        <taxon>Mycena</taxon>
    </lineage>
</organism>
<dbReference type="EMBL" id="JACAZH010000023">
    <property type="protein sequence ID" value="KAF7343621.1"/>
    <property type="molecule type" value="Genomic_DNA"/>
</dbReference>
<reference evidence="1" key="1">
    <citation type="submission" date="2020-05" db="EMBL/GenBank/DDBJ databases">
        <title>Mycena genomes resolve the evolution of fungal bioluminescence.</title>
        <authorList>
            <person name="Tsai I.J."/>
        </authorList>
    </citation>
    <scope>NUCLEOTIDE SEQUENCE</scope>
    <source>
        <strain evidence="1">160909Yilan</strain>
    </source>
</reference>
<dbReference type="Proteomes" id="UP000623467">
    <property type="component" value="Unassembled WGS sequence"/>
</dbReference>
<evidence type="ECO:0000313" key="2">
    <source>
        <dbReference type="Proteomes" id="UP000623467"/>
    </source>
</evidence>
<comment type="caution">
    <text evidence="1">The sequence shown here is derived from an EMBL/GenBank/DDBJ whole genome shotgun (WGS) entry which is preliminary data.</text>
</comment>
<keyword evidence="2" id="KW-1185">Reference proteome</keyword>
<proteinExistence type="predicted"/>
<accession>A0A8H6XNC5</accession>
<name>A0A8H6XNC5_9AGAR</name>